<proteinExistence type="inferred from homology"/>
<evidence type="ECO:0000256" key="1">
    <source>
        <dbReference type="ARBA" id="ARBA00006975"/>
    </source>
</evidence>
<evidence type="ECO:0000256" key="2">
    <source>
        <dbReference type="ARBA" id="ARBA00023186"/>
    </source>
</evidence>
<evidence type="ECO:0000256" key="4">
    <source>
        <dbReference type="RuleBase" id="RU000535"/>
    </source>
</evidence>
<evidence type="ECO:0000313" key="5">
    <source>
        <dbReference type="EMBL" id="KKQ45802.1"/>
    </source>
</evidence>
<dbReference type="GO" id="GO:0046872">
    <property type="term" value="F:metal ion binding"/>
    <property type="evidence" value="ECO:0007669"/>
    <property type="project" value="TreeGrafter"/>
</dbReference>
<dbReference type="FunFam" id="2.30.33.40:FF:000001">
    <property type="entry name" value="10 kDa chaperonin"/>
    <property type="match status" value="1"/>
</dbReference>
<dbReference type="GO" id="GO:0005524">
    <property type="term" value="F:ATP binding"/>
    <property type="evidence" value="ECO:0007669"/>
    <property type="project" value="InterPro"/>
</dbReference>
<dbReference type="InterPro" id="IPR020818">
    <property type="entry name" value="Chaperonin_GroES"/>
</dbReference>
<organism evidence="5 6">
    <name type="scientific">Candidatus Woesebacteria bacterium GW2011_GWA1_37_8</name>
    <dbReference type="NCBI Taxonomy" id="1618546"/>
    <lineage>
        <taxon>Bacteria</taxon>
        <taxon>Candidatus Woeseibacteriota</taxon>
    </lineage>
</organism>
<gene>
    <name evidence="3" type="primary">groES</name>
    <name evidence="3" type="synonym">groS</name>
    <name evidence="5" type="ORF">US62_C0009G0033</name>
</gene>
<dbReference type="GO" id="GO:0044183">
    <property type="term" value="F:protein folding chaperone"/>
    <property type="evidence" value="ECO:0007669"/>
    <property type="project" value="InterPro"/>
</dbReference>
<dbReference type="Proteomes" id="UP000034603">
    <property type="component" value="Unassembled WGS sequence"/>
</dbReference>
<protein>
    <recommendedName>
        <fullName evidence="3">Co-chaperonin GroES</fullName>
    </recommendedName>
    <alternativeName>
        <fullName evidence="3">10 kDa chaperonin</fullName>
    </alternativeName>
    <alternativeName>
        <fullName evidence="3">Chaperonin-10</fullName>
        <shortName evidence="3">Cpn10</shortName>
    </alternativeName>
</protein>
<evidence type="ECO:0000256" key="3">
    <source>
        <dbReference type="HAMAP-Rule" id="MF_00580"/>
    </source>
</evidence>
<dbReference type="HAMAP" id="MF_00580">
    <property type="entry name" value="CH10"/>
    <property type="match status" value="1"/>
</dbReference>
<keyword evidence="3" id="KW-0963">Cytoplasm</keyword>
<dbReference type="InterPro" id="IPR037124">
    <property type="entry name" value="Chaperonin_GroES_sf"/>
</dbReference>
<sequence>MTAKLSKKLNVIPMPGYVVIKSLDAQTQTASGIYLPDSAGEKPQKGEIIVVGDDEINDKGIKIKSPVKAGDVVIYKKWGGSEVKIDGVEYLFSKFDDILAVVR</sequence>
<comment type="function">
    <text evidence="3 4">Together with the chaperonin GroEL, plays an essential role in assisting protein folding. The GroEL-GroES system forms a nano-cage that allows encapsulation of the non-native substrate proteins and provides a physical environment optimized to promote and accelerate protein folding. GroES binds to the apical surface of the GroEL ring, thereby capping the opening of the GroEL channel.</text>
</comment>
<dbReference type="EMBL" id="LBTR01000009">
    <property type="protein sequence ID" value="KKQ45802.1"/>
    <property type="molecule type" value="Genomic_DNA"/>
</dbReference>
<comment type="subcellular location">
    <subcellularLocation>
        <location evidence="3">Cytoplasm</location>
    </subcellularLocation>
</comment>
<dbReference type="GO" id="GO:0005737">
    <property type="term" value="C:cytoplasm"/>
    <property type="evidence" value="ECO:0007669"/>
    <property type="project" value="UniProtKB-SubCell"/>
</dbReference>
<dbReference type="Gene3D" id="2.30.33.40">
    <property type="entry name" value="GroES chaperonin"/>
    <property type="match status" value="1"/>
</dbReference>
<dbReference type="SUPFAM" id="SSF50129">
    <property type="entry name" value="GroES-like"/>
    <property type="match status" value="1"/>
</dbReference>
<dbReference type="Pfam" id="PF00166">
    <property type="entry name" value="Cpn10"/>
    <property type="match status" value="1"/>
</dbReference>
<comment type="subunit">
    <text evidence="3">Heptamer of 7 subunits arranged in a ring. Interacts with the chaperonin GroEL.</text>
</comment>
<comment type="caution">
    <text evidence="5">The sequence shown here is derived from an EMBL/GenBank/DDBJ whole genome shotgun (WGS) entry which is preliminary data.</text>
</comment>
<dbReference type="AlphaFoldDB" id="A0A0G0HU46"/>
<keyword evidence="2 3" id="KW-0143">Chaperone</keyword>
<dbReference type="InterPro" id="IPR011032">
    <property type="entry name" value="GroES-like_sf"/>
</dbReference>
<dbReference type="PRINTS" id="PR00297">
    <property type="entry name" value="CHAPERONIN10"/>
</dbReference>
<dbReference type="GO" id="GO:0051087">
    <property type="term" value="F:protein-folding chaperone binding"/>
    <property type="evidence" value="ECO:0007669"/>
    <property type="project" value="TreeGrafter"/>
</dbReference>
<reference evidence="5 6" key="1">
    <citation type="journal article" date="2015" name="Nature">
        <title>rRNA introns, odd ribosomes, and small enigmatic genomes across a large radiation of phyla.</title>
        <authorList>
            <person name="Brown C.T."/>
            <person name="Hug L.A."/>
            <person name="Thomas B.C."/>
            <person name="Sharon I."/>
            <person name="Castelle C.J."/>
            <person name="Singh A."/>
            <person name="Wilkins M.J."/>
            <person name="Williams K.H."/>
            <person name="Banfield J.F."/>
        </authorList>
    </citation>
    <scope>NUCLEOTIDE SEQUENCE [LARGE SCALE GENOMIC DNA]</scope>
</reference>
<comment type="similarity">
    <text evidence="1 3 4">Belongs to the GroES chaperonin family.</text>
</comment>
<accession>A0A0G0HU46</accession>
<evidence type="ECO:0000313" key="6">
    <source>
        <dbReference type="Proteomes" id="UP000034603"/>
    </source>
</evidence>
<dbReference type="GO" id="GO:0051082">
    <property type="term" value="F:unfolded protein binding"/>
    <property type="evidence" value="ECO:0007669"/>
    <property type="project" value="TreeGrafter"/>
</dbReference>
<dbReference type="PANTHER" id="PTHR10772">
    <property type="entry name" value="10 KDA HEAT SHOCK PROTEIN"/>
    <property type="match status" value="1"/>
</dbReference>
<dbReference type="SMART" id="SM00883">
    <property type="entry name" value="Cpn10"/>
    <property type="match status" value="1"/>
</dbReference>
<name>A0A0G0HU46_9BACT</name>
<dbReference type="CDD" id="cd00320">
    <property type="entry name" value="cpn10"/>
    <property type="match status" value="1"/>
</dbReference>
<dbReference type="PANTHER" id="PTHR10772:SF63">
    <property type="entry name" value="20 KDA CHAPERONIN, CHLOROPLASTIC"/>
    <property type="match status" value="1"/>
</dbReference>